<evidence type="ECO:0000256" key="4">
    <source>
        <dbReference type="ARBA" id="ARBA00022475"/>
    </source>
</evidence>
<dbReference type="PANTHER" id="PTHR21716:SF53">
    <property type="entry name" value="PERMEASE PERM-RELATED"/>
    <property type="match status" value="1"/>
</dbReference>
<dbReference type="EMBL" id="FZNT01000009">
    <property type="protein sequence ID" value="SNR69450.1"/>
    <property type="molecule type" value="Genomic_DNA"/>
</dbReference>
<dbReference type="OrthoDB" id="9793390at2"/>
<sequence>MVQIIKTLVPILPNRKFSILEILIYTVLISIVLYFGQTLFIPLSFSMLISFILYPLCNWMEKKGINKTVSILLSVSTLFVLFTGIAYLLFLQIDGFLQEWQAFKTKFLEFLVQLDAFLEEHYSISTNVLSELPEKMINNSGTQVFYSLINTAYSISMTFFFLIIIPVFSVFILYYRQMLTNVLYNFFPSNKKNDIREILTETIHTYYNFVKGMLLVYLIVGILNSIGLAIMGIPNPIAYGFIASILTFIPYVGIIISSLLPIAISWVTFDSMWYPLGIILVFTIVQILEANIIFPLVVGNRLKLNPLVIIIVIISGGILWGTAGLILFIPFISIVKLIADRTESLKTLSLLLGENFQSRKMNKVKNSSL</sequence>
<dbReference type="Pfam" id="PF01594">
    <property type="entry name" value="AI-2E_transport"/>
    <property type="match status" value="1"/>
</dbReference>
<dbReference type="GO" id="GO:0055085">
    <property type="term" value="P:transmembrane transport"/>
    <property type="evidence" value="ECO:0007669"/>
    <property type="project" value="TreeGrafter"/>
</dbReference>
<evidence type="ECO:0000313" key="9">
    <source>
        <dbReference type="EMBL" id="SNR69450.1"/>
    </source>
</evidence>
<keyword evidence="10" id="KW-1185">Reference proteome</keyword>
<comment type="subcellular location">
    <subcellularLocation>
        <location evidence="1">Cell membrane</location>
        <topology evidence="1">Multi-pass membrane protein</topology>
    </subcellularLocation>
</comment>
<proteinExistence type="inferred from homology"/>
<dbReference type="AlphaFoldDB" id="A0A238YEG3"/>
<reference evidence="9 10" key="1">
    <citation type="submission" date="2017-06" db="EMBL/GenBank/DDBJ databases">
        <authorList>
            <person name="Kim H.J."/>
            <person name="Triplett B.A."/>
        </authorList>
    </citation>
    <scope>NUCLEOTIDE SEQUENCE [LARGE SCALE GENOMIC DNA]</scope>
    <source>
        <strain evidence="9 10">DSM 29150</strain>
    </source>
</reference>
<keyword evidence="5 8" id="KW-0812">Transmembrane</keyword>
<evidence type="ECO:0000256" key="2">
    <source>
        <dbReference type="ARBA" id="ARBA00009773"/>
    </source>
</evidence>
<evidence type="ECO:0000256" key="6">
    <source>
        <dbReference type="ARBA" id="ARBA00022989"/>
    </source>
</evidence>
<dbReference type="PANTHER" id="PTHR21716">
    <property type="entry name" value="TRANSMEMBRANE PROTEIN"/>
    <property type="match status" value="1"/>
</dbReference>
<feature type="transmembrane region" description="Helical" evidence="8">
    <location>
        <begin position="239"/>
        <end position="260"/>
    </location>
</feature>
<feature type="transmembrane region" description="Helical" evidence="8">
    <location>
        <begin position="152"/>
        <end position="175"/>
    </location>
</feature>
<keyword evidence="6 8" id="KW-1133">Transmembrane helix</keyword>
<dbReference type="GO" id="GO:0005886">
    <property type="term" value="C:plasma membrane"/>
    <property type="evidence" value="ECO:0007669"/>
    <property type="project" value="UniProtKB-SubCell"/>
</dbReference>
<dbReference type="InterPro" id="IPR002549">
    <property type="entry name" value="AI-2E-like"/>
</dbReference>
<dbReference type="RefSeq" id="WP_089382434.1">
    <property type="nucleotide sequence ID" value="NZ_FZNT01000009.1"/>
</dbReference>
<keyword evidence="7 8" id="KW-0472">Membrane</keyword>
<comment type="similarity">
    <text evidence="2">Belongs to the autoinducer-2 exporter (AI-2E) (TC 2.A.86) family.</text>
</comment>
<name>A0A238YEG3_9FLAO</name>
<evidence type="ECO:0000256" key="1">
    <source>
        <dbReference type="ARBA" id="ARBA00004651"/>
    </source>
</evidence>
<feature type="transmembrane region" description="Helical" evidence="8">
    <location>
        <begin position="214"/>
        <end position="233"/>
    </location>
</feature>
<feature type="transmembrane region" description="Helical" evidence="8">
    <location>
        <begin position="272"/>
        <end position="294"/>
    </location>
</feature>
<dbReference type="Proteomes" id="UP000198384">
    <property type="component" value="Unassembled WGS sequence"/>
</dbReference>
<evidence type="ECO:0000256" key="3">
    <source>
        <dbReference type="ARBA" id="ARBA00022448"/>
    </source>
</evidence>
<accession>A0A238YEG3</accession>
<gene>
    <name evidence="9" type="ORF">SAMN06265371_1097</name>
</gene>
<evidence type="ECO:0000256" key="8">
    <source>
        <dbReference type="SAM" id="Phobius"/>
    </source>
</evidence>
<evidence type="ECO:0000313" key="10">
    <source>
        <dbReference type="Proteomes" id="UP000198384"/>
    </source>
</evidence>
<feature type="transmembrane region" description="Helical" evidence="8">
    <location>
        <begin position="40"/>
        <end position="57"/>
    </location>
</feature>
<evidence type="ECO:0000256" key="7">
    <source>
        <dbReference type="ARBA" id="ARBA00023136"/>
    </source>
</evidence>
<keyword evidence="3" id="KW-0813">Transport</keyword>
<organism evidence="9 10">
    <name type="scientific">Lutibacter agarilyticus</name>
    <dbReference type="NCBI Taxonomy" id="1109740"/>
    <lineage>
        <taxon>Bacteria</taxon>
        <taxon>Pseudomonadati</taxon>
        <taxon>Bacteroidota</taxon>
        <taxon>Flavobacteriia</taxon>
        <taxon>Flavobacteriales</taxon>
        <taxon>Flavobacteriaceae</taxon>
        <taxon>Lutibacter</taxon>
    </lineage>
</organism>
<feature type="transmembrane region" description="Helical" evidence="8">
    <location>
        <begin position="17"/>
        <end position="34"/>
    </location>
</feature>
<keyword evidence="4" id="KW-1003">Cell membrane</keyword>
<feature type="transmembrane region" description="Helical" evidence="8">
    <location>
        <begin position="306"/>
        <end position="339"/>
    </location>
</feature>
<evidence type="ECO:0000256" key="5">
    <source>
        <dbReference type="ARBA" id="ARBA00022692"/>
    </source>
</evidence>
<protein>
    <submittedName>
        <fullName evidence="9">Predicted PurR-regulated permease PerM</fullName>
    </submittedName>
</protein>
<feature type="transmembrane region" description="Helical" evidence="8">
    <location>
        <begin position="69"/>
        <end position="90"/>
    </location>
</feature>